<dbReference type="RefSeq" id="WP_194114578.1">
    <property type="nucleotide sequence ID" value="NZ_JADFUA010000001.1"/>
</dbReference>
<gene>
    <name evidence="1" type="ORF">INR99_01830</name>
</gene>
<dbReference type="SUPFAM" id="SSF49313">
    <property type="entry name" value="Cadherin-like"/>
    <property type="match status" value="2"/>
</dbReference>
<dbReference type="InterPro" id="IPR013783">
    <property type="entry name" value="Ig-like_fold"/>
</dbReference>
<dbReference type="GO" id="GO:0016020">
    <property type="term" value="C:membrane"/>
    <property type="evidence" value="ECO:0007669"/>
    <property type="project" value="InterPro"/>
</dbReference>
<dbReference type="Gene3D" id="2.60.40.10">
    <property type="entry name" value="Immunoglobulins"/>
    <property type="match status" value="3"/>
</dbReference>
<evidence type="ECO:0000313" key="2">
    <source>
        <dbReference type="Proteomes" id="UP000604481"/>
    </source>
</evidence>
<comment type="caution">
    <text evidence="1">The sequence shown here is derived from an EMBL/GenBank/DDBJ whole genome shotgun (WGS) entry which is preliminary data.</text>
</comment>
<dbReference type="Pfam" id="PF05345">
    <property type="entry name" value="He_PIG"/>
    <property type="match status" value="3"/>
</dbReference>
<protein>
    <submittedName>
        <fullName evidence="1">Putative Ig domain-containing protein</fullName>
    </submittedName>
</protein>
<dbReference type="Proteomes" id="UP000604481">
    <property type="component" value="Unassembled WGS sequence"/>
</dbReference>
<dbReference type="AlphaFoldDB" id="A0A8J7FPC0"/>
<keyword evidence="2" id="KW-1185">Reference proteome</keyword>
<proteinExistence type="predicted"/>
<sequence>MSFNSSTGVLSGAPSAAATASLTLSARDKDGVSNSDSFVLTIAAAPVPPVVGNVPDQSGLLRTALNIDLKPYVTATNGDSITSYSLVGSLPSGLSFDSNSGVISGAPSVTGSFSLSLTASDKDGVSSADAFILRIGSAPILGSIPDQFIWGTYSLSLSDYVTFTEGDPVIGYFLSGTLPSGLSFDSSSGLISGSSTVIFTDTAVIFWVEDRDGESNRVTVNFIPGG</sequence>
<dbReference type="InterPro" id="IPR015919">
    <property type="entry name" value="Cadherin-like_sf"/>
</dbReference>
<dbReference type="GO" id="GO:0005509">
    <property type="term" value="F:calcium ion binding"/>
    <property type="evidence" value="ECO:0007669"/>
    <property type="project" value="InterPro"/>
</dbReference>
<accession>A0A8J7FPC0</accession>
<dbReference type="EMBL" id="JADFUA010000001">
    <property type="protein sequence ID" value="MBE9608076.1"/>
    <property type="molecule type" value="Genomic_DNA"/>
</dbReference>
<reference evidence="1 2" key="1">
    <citation type="submission" date="2020-10" db="EMBL/GenBank/DDBJ databases">
        <title>The genome sequence of Chitinilyticum litopenaei 4Y14.</title>
        <authorList>
            <person name="Liu Y."/>
        </authorList>
    </citation>
    <scope>NUCLEOTIDE SEQUENCE [LARGE SCALE GENOMIC DNA]</scope>
    <source>
        <strain evidence="1 2">4Y14</strain>
    </source>
</reference>
<evidence type="ECO:0000313" key="1">
    <source>
        <dbReference type="EMBL" id="MBE9608076.1"/>
    </source>
</evidence>
<organism evidence="1 2">
    <name type="scientific">Chitinilyticum piscinae</name>
    <dbReference type="NCBI Taxonomy" id="2866724"/>
    <lineage>
        <taxon>Bacteria</taxon>
        <taxon>Pseudomonadati</taxon>
        <taxon>Pseudomonadota</taxon>
        <taxon>Betaproteobacteria</taxon>
        <taxon>Neisseriales</taxon>
        <taxon>Chitinibacteraceae</taxon>
        <taxon>Chitinilyticum</taxon>
    </lineage>
</organism>
<name>A0A8J7FPC0_9NEIS</name>